<dbReference type="AlphaFoldDB" id="A0A931FPU4"/>
<proteinExistence type="predicted"/>
<evidence type="ECO:0000313" key="3">
    <source>
        <dbReference type="EMBL" id="MBF9232793.1"/>
    </source>
</evidence>
<organism evidence="3 4">
    <name type="scientific">Microvirga alba</name>
    <dbReference type="NCBI Taxonomy" id="2791025"/>
    <lineage>
        <taxon>Bacteria</taxon>
        <taxon>Pseudomonadati</taxon>
        <taxon>Pseudomonadota</taxon>
        <taxon>Alphaproteobacteria</taxon>
        <taxon>Hyphomicrobiales</taxon>
        <taxon>Methylobacteriaceae</taxon>
        <taxon>Microvirga</taxon>
    </lineage>
</organism>
<dbReference type="InterPro" id="IPR029058">
    <property type="entry name" value="AB_hydrolase_fold"/>
</dbReference>
<evidence type="ECO:0000313" key="4">
    <source>
        <dbReference type="Proteomes" id="UP000599312"/>
    </source>
</evidence>
<keyword evidence="4" id="KW-1185">Reference proteome</keyword>
<dbReference type="InterPro" id="IPR000639">
    <property type="entry name" value="Epox_hydrolase-like"/>
</dbReference>
<accession>A0A931FPU4</accession>
<keyword evidence="1 3" id="KW-0378">Hydrolase</keyword>
<comment type="caution">
    <text evidence="3">The sequence shown here is derived from an EMBL/GenBank/DDBJ whole genome shotgun (WGS) entry which is preliminary data.</text>
</comment>
<sequence length="302" mass="34545">MSHRPHELTSELTSLEWSGDPTDGHHQVNGIALHDVELGAADAPLVILLHGFADFWWGWRRQVDDLAAAGFRVVTPDQRGYNLSEKPIGLKSYDLDTLAADIVGLAEAYGRERFHLIGHDFGGLLAWWTATRYPDRVERMVAINAFHPEILIPYIRKHPAQMLRSIYMMIFQVPWLPEALLSLRNFAILRGLFHLGAHKGTFSEADLSRYMRTWSVPGAMTGMVNWYRALRRRPKIENPRVKPPTLVIWGLQDRYLQRGLAEDSLRLCDNGEALWLEDGSHWVHIEEPETVNKALIDFLKSP</sequence>
<dbReference type="SUPFAM" id="SSF53474">
    <property type="entry name" value="alpha/beta-Hydrolases"/>
    <property type="match status" value="1"/>
</dbReference>
<dbReference type="PRINTS" id="PR00412">
    <property type="entry name" value="EPOXHYDRLASE"/>
</dbReference>
<dbReference type="RefSeq" id="WP_196270788.1">
    <property type="nucleotide sequence ID" value="NZ_JADQDO010000002.1"/>
</dbReference>
<evidence type="ECO:0000256" key="1">
    <source>
        <dbReference type="ARBA" id="ARBA00022801"/>
    </source>
</evidence>
<dbReference type="Proteomes" id="UP000599312">
    <property type="component" value="Unassembled WGS sequence"/>
</dbReference>
<gene>
    <name evidence="3" type="ORF">I2H38_05295</name>
</gene>
<protein>
    <submittedName>
        <fullName evidence="3">Alpha/beta hydrolase</fullName>
    </submittedName>
</protein>
<name>A0A931FPU4_9HYPH</name>
<dbReference type="InterPro" id="IPR000073">
    <property type="entry name" value="AB_hydrolase_1"/>
</dbReference>
<dbReference type="PANTHER" id="PTHR43329">
    <property type="entry name" value="EPOXIDE HYDROLASE"/>
    <property type="match status" value="1"/>
</dbReference>
<dbReference type="GO" id="GO:0016787">
    <property type="term" value="F:hydrolase activity"/>
    <property type="evidence" value="ECO:0007669"/>
    <property type="project" value="UniProtKB-KW"/>
</dbReference>
<dbReference type="Gene3D" id="3.40.50.1820">
    <property type="entry name" value="alpha/beta hydrolase"/>
    <property type="match status" value="1"/>
</dbReference>
<evidence type="ECO:0000259" key="2">
    <source>
        <dbReference type="Pfam" id="PF00561"/>
    </source>
</evidence>
<feature type="domain" description="AB hydrolase-1" evidence="2">
    <location>
        <begin position="44"/>
        <end position="159"/>
    </location>
</feature>
<dbReference type="Pfam" id="PF00561">
    <property type="entry name" value="Abhydrolase_1"/>
    <property type="match status" value="1"/>
</dbReference>
<dbReference type="EMBL" id="JADQDO010000002">
    <property type="protein sequence ID" value="MBF9232793.1"/>
    <property type="molecule type" value="Genomic_DNA"/>
</dbReference>
<reference evidence="3" key="1">
    <citation type="submission" date="2020-11" db="EMBL/GenBank/DDBJ databases">
        <authorList>
            <person name="Kim M.K."/>
        </authorList>
    </citation>
    <scope>NUCLEOTIDE SEQUENCE</scope>
    <source>
        <strain evidence="3">BT350</strain>
    </source>
</reference>
<dbReference type="PRINTS" id="PR00111">
    <property type="entry name" value="ABHYDROLASE"/>
</dbReference>